<evidence type="ECO:0000313" key="8">
    <source>
        <dbReference type="EMBL" id="EEF40246.1"/>
    </source>
</evidence>
<evidence type="ECO:0000256" key="1">
    <source>
        <dbReference type="ARBA" id="ARBA00001974"/>
    </source>
</evidence>
<dbReference type="eggNOG" id="KOG1298">
    <property type="taxonomic scope" value="Eukaryota"/>
</dbReference>
<evidence type="ECO:0000256" key="2">
    <source>
        <dbReference type="ARBA" id="ARBA00022630"/>
    </source>
</evidence>
<evidence type="ECO:0000256" key="3">
    <source>
        <dbReference type="ARBA" id="ARBA00022827"/>
    </source>
</evidence>
<feature type="domain" description="Squalene epoxidase" evidence="7">
    <location>
        <begin position="107"/>
        <end position="211"/>
    </location>
</feature>
<keyword evidence="4 6" id="KW-0560">Oxidoreductase</keyword>
<dbReference type="InterPro" id="IPR013698">
    <property type="entry name" value="Squalene_epoxidase"/>
</dbReference>
<keyword evidence="5" id="KW-0472">Membrane</keyword>
<evidence type="ECO:0000256" key="4">
    <source>
        <dbReference type="ARBA" id="ARBA00023002"/>
    </source>
</evidence>
<keyword evidence="3 6" id="KW-0274">FAD</keyword>
<accession>B9S7T0</accession>
<reference evidence="9" key="1">
    <citation type="journal article" date="2010" name="Nat. Biotechnol.">
        <title>Draft genome sequence of the oilseed species Ricinus communis.</title>
        <authorList>
            <person name="Chan A.P."/>
            <person name="Crabtree J."/>
            <person name="Zhao Q."/>
            <person name="Lorenzi H."/>
            <person name="Orvis J."/>
            <person name="Puiu D."/>
            <person name="Melake-Berhan A."/>
            <person name="Jones K.M."/>
            <person name="Redman J."/>
            <person name="Chen G."/>
            <person name="Cahoon E.B."/>
            <person name="Gedil M."/>
            <person name="Stanke M."/>
            <person name="Haas B.J."/>
            <person name="Wortman J.R."/>
            <person name="Fraser-Liggett C.M."/>
            <person name="Ravel J."/>
            <person name="Rabinowicz P.D."/>
        </authorList>
    </citation>
    <scope>NUCLEOTIDE SEQUENCE [LARGE SCALE GENOMIC DNA]</scope>
    <source>
        <strain evidence="9">cv. Hale</strain>
    </source>
</reference>
<dbReference type="GO" id="GO:0016020">
    <property type="term" value="C:membrane"/>
    <property type="evidence" value="ECO:0007669"/>
    <property type="project" value="UniProtKB-SubCell"/>
</dbReference>
<keyword evidence="9" id="KW-1185">Reference proteome</keyword>
<dbReference type="STRING" id="3988.B9S7T0"/>
<sequence length="220" mass="24228">MEYQYLMGGGIMTLLFVLSYRLKRETRASVENARDEVLQNSENGISQSEKAMNTDIKLLLEQIVQKIAMLNSIRLEEGTVTSLLEVKRDIKGVQYKTKNGEELTACAPLTIVSHGCFSNLRLHVTPSTSKFKSFIGLEVDIPSSFAALILGNCELPFPNHGHVILADPSSILFYRISSSEICCLVDVPAGQKLPSISNGEMANYLKSVVAHQAFKVGLAY</sequence>
<dbReference type="InterPro" id="IPR040125">
    <property type="entry name" value="Squalene_monox"/>
</dbReference>
<comment type="subcellular location">
    <subcellularLocation>
        <location evidence="6">Membrane</location>
        <topology evidence="6">Multi-pass membrane protein</topology>
    </subcellularLocation>
</comment>
<protein>
    <recommendedName>
        <fullName evidence="6">Squalene monooxygenase</fullName>
        <ecNumber evidence="6">1.14.14.17</ecNumber>
    </recommendedName>
</protein>
<dbReference type="GO" id="GO:0004506">
    <property type="term" value="F:squalene monooxygenase activity"/>
    <property type="evidence" value="ECO:0000318"/>
    <property type="project" value="GO_Central"/>
</dbReference>
<comment type="similarity">
    <text evidence="6">Belongs to the squalene monooxygenase family.</text>
</comment>
<comment type="catalytic activity">
    <reaction evidence="6">
        <text>squalene + reduced [NADPH--hemoprotein reductase] + O2 = (S)-2,3-epoxysqualene + oxidized [NADPH--hemoprotein reductase] + H2O + H(+)</text>
        <dbReference type="Rhea" id="RHEA:25282"/>
        <dbReference type="Rhea" id="RHEA-COMP:11964"/>
        <dbReference type="Rhea" id="RHEA-COMP:11965"/>
        <dbReference type="ChEBI" id="CHEBI:15377"/>
        <dbReference type="ChEBI" id="CHEBI:15378"/>
        <dbReference type="ChEBI" id="CHEBI:15379"/>
        <dbReference type="ChEBI" id="CHEBI:15440"/>
        <dbReference type="ChEBI" id="CHEBI:15441"/>
        <dbReference type="ChEBI" id="CHEBI:57618"/>
        <dbReference type="ChEBI" id="CHEBI:58210"/>
        <dbReference type="EC" id="1.14.14.17"/>
    </reaction>
</comment>
<dbReference type="InParanoid" id="B9S7T0"/>
<dbReference type="EMBL" id="EQ973887">
    <property type="protein sequence ID" value="EEF40246.1"/>
    <property type="molecule type" value="Genomic_DNA"/>
</dbReference>
<gene>
    <name evidence="8" type="ORF">RCOM_1381540</name>
</gene>
<dbReference type="GO" id="GO:0016126">
    <property type="term" value="P:sterol biosynthetic process"/>
    <property type="evidence" value="ECO:0000318"/>
    <property type="project" value="GO_Central"/>
</dbReference>
<dbReference type="GO" id="GO:0050660">
    <property type="term" value="F:flavin adenine dinucleotide binding"/>
    <property type="evidence" value="ECO:0007669"/>
    <property type="project" value="UniProtKB-UniRule"/>
</dbReference>
<dbReference type="PANTHER" id="PTHR10835">
    <property type="entry name" value="SQUALENE MONOOXYGENASE"/>
    <property type="match status" value="1"/>
</dbReference>
<dbReference type="Pfam" id="PF08491">
    <property type="entry name" value="SE"/>
    <property type="match status" value="1"/>
</dbReference>
<dbReference type="EC" id="1.14.14.17" evidence="6"/>
<organism evidence="8 9">
    <name type="scientific">Ricinus communis</name>
    <name type="common">Castor bean</name>
    <dbReference type="NCBI Taxonomy" id="3988"/>
    <lineage>
        <taxon>Eukaryota</taxon>
        <taxon>Viridiplantae</taxon>
        <taxon>Streptophyta</taxon>
        <taxon>Embryophyta</taxon>
        <taxon>Tracheophyta</taxon>
        <taxon>Spermatophyta</taxon>
        <taxon>Magnoliopsida</taxon>
        <taxon>eudicotyledons</taxon>
        <taxon>Gunneridae</taxon>
        <taxon>Pentapetalae</taxon>
        <taxon>rosids</taxon>
        <taxon>fabids</taxon>
        <taxon>Malpighiales</taxon>
        <taxon>Euphorbiaceae</taxon>
        <taxon>Acalyphoideae</taxon>
        <taxon>Acalypheae</taxon>
        <taxon>Ricinus</taxon>
    </lineage>
</organism>
<dbReference type="AlphaFoldDB" id="B9S7T0"/>
<evidence type="ECO:0000256" key="6">
    <source>
        <dbReference type="RuleBase" id="RU367121"/>
    </source>
</evidence>
<evidence type="ECO:0000259" key="7">
    <source>
        <dbReference type="Pfam" id="PF08491"/>
    </source>
</evidence>
<evidence type="ECO:0000256" key="5">
    <source>
        <dbReference type="ARBA" id="ARBA00023136"/>
    </source>
</evidence>
<name>B9S7T0_RICCO</name>
<comment type="cofactor">
    <cofactor evidence="1 6">
        <name>FAD</name>
        <dbReference type="ChEBI" id="CHEBI:57692"/>
    </cofactor>
</comment>
<dbReference type="PANTHER" id="PTHR10835:SF15">
    <property type="entry name" value="SQUALENE EPOXIDASE 2, MITOCHONDRIAL"/>
    <property type="match status" value="1"/>
</dbReference>
<keyword evidence="2 6" id="KW-0285">Flavoprotein</keyword>
<dbReference type="UniPathway" id="UPA00767">
    <property type="reaction ID" value="UER00752"/>
</dbReference>
<dbReference type="Proteomes" id="UP000008311">
    <property type="component" value="Unassembled WGS sequence"/>
</dbReference>
<comment type="function">
    <text evidence="6">Catalyzes the stereospecific oxidation of squalene to (S)-2,3-epoxysqualene, and is considered to be a rate-limiting enzyme in steroid biosynthesis.</text>
</comment>
<proteinExistence type="inferred from homology"/>
<dbReference type="GO" id="GO:0005783">
    <property type="term" value="C:endoplasmic reticulum"/>
    <property type="evidence" value="ECO:0000318"/>
    <property type="project" value="GO_Central"/>
</dbReference>
<keyword evidence="8" id="KW-0503">Monooxygenase</keyword>
<evidence type="ECO:0000313" key="9">
    <source>
        <dbReference type="Proteomes" id="UP000008311"/>
    </source>
</evidence>